<proteinExistence type="predicted"/>
<dbReference type="PANTHER" id="PTHR30619:SF1">
    <property type="entry name" value="RECOMBINATION PROTEIN 2"/>
    <property type="match status" value="1"/>
</dbReference>
<feature type="transmembrane region" description="Helical" evidence="6">
    <location>
        <begin position="383"/>
        <end position="403"/>
    </location>
</feature>
<keyword evidence="4 6" id="KW-1133">Transmembrane helix</keyword>
<keyword evidence="10" id="KW-1185">Reference proteome</keyword>
<evidence type="ECO:0000259" key="7">
    <source>
        <dbReference type="Pfam" id="PF03772"/>
    </source>
</evidence>
<sequence>MSMICIGITSYNLQDEKLRTIHYSHLRAENSNAIVFKIKERLKPDLYNNKYIVSVKSFNNEKATGQLLINIKRDSLTKSFNVDDVLFTSTALKGIQKPLNPHQFDYSKYLELKQVYHQLYLKQDELLLLSDSKTTIYGYADNLRTTINEKLIEAGFKKDALSIMNALLLGQRQTIDKTIYNNYVNSGTIHILAVSGLHVGILLLILNFLFRPLLYLKHGRFLRPLVIVILLWLFAIIAGLSPSVTRAVAMFSIISIAMHLKRPTNIYNTLVISAFIILLFKPTFLFEVGFQMSYLAVLGIVSVQPIIYKLWKPKYWIIDKPWQIFTVTLSAQVGVVPISLFYFHQFPGLFFISNIVVIPFLGLILGFGLLIIVLVLLNILPNFMVITYSYIIDSLNSFIAWVAQFEDFLLRDIPFTILQVICSYFIIIGFVQVYKYKTFKWVAMSLFGIICFQGISFYNINKTQNDVFIVFNKSRFSIIGQKENEKLMVHHNLDSLKQTTDNVIKNFKVGESIERVTSDSLQSVYQFNNKTILVVDSLGVYNGLSFNPNSVLLRNSPRLNLNRLIDSLKPKQIIADASNYKSYVKRWKATCEHKKIPFHYTNEKGAYILK</sequence>
<dbReference type="PANTHER" id="PTHR30619">
    <property type="entry name" value="DNA INTERNALIZATION/COMPETENCE PROTEIN COMEC/REC2"/>
    <property type="match status" value="1"/>
</dbReference>
<keyword evidence="3 6" id="KW-0812">Transmembrane</keyword>
<dbReference type="NCBIfam" id="TIGR00360">
    <property type="entry name" value="ComEC_N-term"/>
    <property type="match status" value="1"/>
</dbReference>
<feature type="transmembrane region" description="Helical" evidence="6">
    <location>
        <begin position="292"/>
        <end position="311"/>
    </location>
</feature>
<gene>
    <name evidence="9" type="ORF">H6H04_02370</name>
</gene>
<dbReference type="InterPro" id="IPR025405">
    <property type="entry name" value="DUF4131"/>
</dbReference>
<feature type="transmembrane region" description="Helical" evidence="6">
    <location>
        <begin position="189"/>
        <end position="209"/>
    </location>
</feature>
<feature type="transmembrane region" description="Helical" evidence="6">
    <location>
        <begin position="267"/>
        <end position="286"/>
    </location>
</feature>
<feature type="domain" description="DUF4131" evidence="8">
    <location>
        <begin position="18"/>
        <end position="126"/>
    </location>
</feature>
<accession>A0ABR6XXI4</accession>
<protein>
    <submittedName>
        <fullName evidence="9">ComEC/Rec2 family competence protein</fullName>
    </submittedName>
</protein>
<reference evidence="9 10" key="1">
    <citation type="submission" date="2020-08" db="EMBL/GenBank/DDBJ databases">
        <title>Winogradskyella ouciana sp. nov., isolated from the hadal seawater of the Mariana Trench.</title>
        <authorList>
            <person name="He X."/>
        </authorList>
    </citation>
    <scope>NUCLEOTIDE SEQUENCE [LARGE SCALE GENOMIC DNA]</scope>
    <source>
        <strain evidence="9 10">KCTC 22026</strain>
    </source>
</reference>
<keyword evidence="5 6" id="KW-0472">Membrane</keyword>
<comment type="subcellular location">
    <subcellularLocation>
        <location evidence="1">Cell membrane</location>
        <topology evidence="1">Multi-pass membrane protein</topology>
    </subcellularLocation>
</comment>
<organism evidence="9 10">
    <name type="scientific">Winogradskyella echinorum</name>
    <dbReference type="NCBI Taxonomy" id="538189"/>
    <lineage>
        <taxon>Bacteria</taxon>
        <taxon>Pseudomonadati</taxon>
        <taxon>Bacteroidota</taxon>
        <taxon>Flavobacteriia</taxon>
        <taxon>Flavobacteriales</taxon>
        <taxon>Flavobacteriaceae</taxon>
        <taxon>Winogradskyella</taxon>
    </lineage>
</organism>
<evidence type="ECO:0000313" key="9">
    <source>
        <dbReference type="EMBL" id="MBC3845213.1"/>
    </source>
</evidence>
<keyword evidence="2" id="KW-1003">Cell membrane</keyword>
<dbReference type="EMBL" id="JACOME010000001">
    <property type="protein sequence ID" value="MBC3845213.1"/>
    <property type="molecule type" value="Genomic_DNA"/>
</dbReference>
<feature type="transmembrane region" description="Helical" evidence="6">
    <location>
        <begin position="415"/>
        <end position="434"/>
    </location>
</feature>
<evidence type="ECO:0000256" key="6">
    <source>
        <dbReference type="SAM" id="Phobius"/>
    </source>
</evidence>
<evidence type="ECO:0000256" key="3">
    <source>
        <dbReference type="ARBA" id="ARBA00022692"/>
    </source>
</evidence>
<evidence type="ECO:0000259" key="8">
    <source>
        <dbReference type="Pfam" id="PF13567"/>
    </source>
</evidence>
<dbReference type="InterPro" id="IPR004477">
    <property type="entry name" value="ComEC_N"/>
</dbReference>
<dbReference type="Pfam" id="PF03772">
    <property type="entry name" value="Competence"/>
    <property type="match status" value="1"/>
</dbReference>
<evidence type="ECO:0000313" key="10">
    <source>
        <dbReference type="Proteomes" id="UP000607435"/>
    </source>
</evidence>
<evidence type="ECO:0000256" key="4">
    <source>
        <dbReference type="ARBA" id="ARBA00022989"/>
    </source>
</evidence>
<dbReference type="Pfam" id="PF13567">
    <property type="entry name" value="DUF4131"/>
    <property type="match status" value="1"/>
</dbReference>
<name>A0ABR6XXI4_9FLAO</name>
<comment type="caution">
    <text evidence="9">The sequence shown here is derived from an EMBL/GenBank/DDBJ whole genome shotgun (WGS) entry which is preliminary data.</text>
</comment>
<feature type="transmembrane region" description="Helical" evidence="6">
    <location>
        <begin position="323"/>
        <end position="343"/>
    </location>
</feature>
<evidence type="ECO:0000256" key="2">
    <source>
        <dbReference type="ARBA" id="ARBA00022475"/>
    </source>
</evidence>
<dbReference type="InterPro" id="IPR052159">
    <property type="entry name" value="Competence_DNA_uptake"/>
</dbReference>
<feature type="transmembrane region" description="Helical" evidence="6">
    <location>
        <begin position="441"/>
        <end position="460"/>
    </location>
</feature>
<evidence type="ECO:0000256" key="5">
    <source>
        <dbReference type="ARBA" id="ARBA00023136"/>
    </source>
</evidence>
<evidence type="ECO:0000256" key="1">
    <source>
        <dbReference type="ARBA" id="ARBA00004651"/>
    </source>
</evidence>
<dbReference type="Proteomes" id="UP000607435">
    <property type="component" value="Unassembled WGS sequence"/>
</dbReference>
<feature type="domain" description="ComEC/Rec2-related protein" evidence="7">
    <location>
        <begin position="167"/>
        <end position="431"/>
    </location>
</feature>
<feature type="transmembrane region" description="Helical" evidence="6">
    <location>
        <begin position="221"/>
        <end position="238"/>
    </location>
</feature>
<feature type="transmembrane region" description="Helical" evidence="6">
    <location>
        <begin position="349"/>
        <end position="376"/>
    </location>
</feature>